<dbReference type="Proteomes" id="UP001595824">
    <property type="component" value="Unassembled WGS sequence"/>
</dbReference>
<evidence type="ECO:0000256" key="2">
    <source>
        <dbReference type="SAM" id="MobiDB-lite"/>
    </source>
</evidence>
<dbReference type="SUPFAM" id="SSF50974">
    <property type="entry name" value="Nitrous oxide reductase, N-terminal domain"/>
    <property type="match status" value="1"/>
</dbReference>
<evidence type="ECO:0000313" key="5">
    <source>
        <dbReference type="EMBL" id="MFC4331454.1"/>
    </source>
</evidence>
<name>A0ABV8TL72_9ACTN</name>
<dbReference type="Pfam" id="PF21783">
    <property type="entry name" value="YNCE"/>
    <property type="match status" value="1"/>
</dbReference>
<dbReference type="SMART" id="SM00564">
    <property type="entry name" value="PQQ"/>
    <property type="match status" value="3"/>
</dbReference>
<accession>A0ABV8TL72</accession>
<dbReference type="InterPro" id="IPR015943">
    <property type="entry name" value="WD40/YVTN_repeat-like_dom_sf"/>
</dbReference>
<dbReference type="Gene3D" id="2.130.10.10">
    <property type="entry name" value="YVTN repeat-like/Quinoprotein amine dehydrogenase"/>
    <property type="match status" value="2"/>
</dbReference>
<evidence type="ECO:0000256" key="1">
    <source>
        <dbReference type="ARBA" id="ARBA00022729"/>
    </source>
</evidence>
<dbReference type="InterPro" id="IPR051200">
    <property type="entry name" value="Host-pathogen_enzymatic-act"/>
</dbReference>
<comment type="caution">
    <text evidence="5">The sequence shown here is derived from an EMBL/GenBank/DDBJ whole genome shotgun (WGS) entry which is preliminary data.</text>
</comment>
<reference evidence="6" key="1">
    <citation type="journal article" date="2019" name="Int. J. Syst. Evol. Microbiol.">
        <title>The Global Catalogue of Microorganisms (GCM) 10K type strain sequencing project: providing services to taxonomists for standard genome sequencing and annotation.</title>
        <authorList>
            <consortium name="The Broad Institute Genomics Platform"/>
            <consortium name="The Broad Institute Genome Sequencing Center for Infectious Disease"/>
            <person name="Wu L."/>
            <person name="Ma J."/>
        </authorList>
    </citation>
    <scope>NUCLEOTIDE SEQUENCE [LARGE SCALE GENOMIC DNA]</scope>
    <source>
        <strain evidence="6">PCU 347</strain>
    </source>
</reference>
<keyword evidence="6" id="KW-1185">Reference proteome</keyword>
<dbReference type="RefSeq" id="WP_381742745.1">
    <property type="nucleotide sequence ID" value="NZ_JBHSDP010000025.1"/>
</dbReference>
<dbReference type="InterPro" id="IPR048433">
    <property type="entry name" value="YNCE-like_beta-prop"/>
</dbReference>
<feature type="signal peptide" evidence="3">
    <location>
        <begin position="1"/>
        <end position="41"/>
    </location>
</feature>
<dbReference type="NCBIfam" id="TIGR02276">
    <property type="entry name" value="beta_rpt_yvtn"/>
    <property type="match status" value="1"/>
</dbReference>
<dbReference type="InterPro" id="IPR011964">
    <property type="entry name" value="YVTN_b-propeller_repeat"/>
</dbReference>
<keyword evidence="1 3" id="KW-0732">Signal</keyword>
<dbReference type="InterPro" id="IPR011045">
    <property type="entry name" value="N2O_reductase_N"/>
</dbReference>
<dbReference type="EMBL" id="JBHSDP010000025">
    <property type="protein sequence ID" value="MFC4331454.1"/>
    <property type="molecule type" value="Genomic_DNA"/>
</dbReference>
<organism evidence="5 6">
    <name type="scientific">Streptomyces andamanensis</name>
    <dbReference type="NCBI Taxonomy" id="1565035"/>
    <lineage>
        <taxon>Bacteria</taxon>
        <taxon>Bacillati</taxon>
        <taxon>Actinomycetota</taxon>
        <taxon>Actinomycetes</taxon>
        <taxon>Kitasatosporales</taxon>
        <taxon>Streptomycetaceae</taxon>
        <taxon>Streptomyces</taxon>
    </lineage>
</organism>
<dbReference type="PANTHER" id="PTHR47197:SF3">
    <property type="entry name" value="DIHYDRO-HEME D1 DEHYDROGENASE"/>
    <property type="match status" value="1"/>
</dbReference>
<feature type="domain" description="YNCE-like beta-propeller" evidence="4">
    <location>
        <begin position="102"/>
        <end position="395"/>
    </location>
</feature>
<proteinExistence type="predicted"/>
<protein>
    <submittedName>
        <fullName evidence="5">YncE family protein</fullName>
    </submittedName>
</protein>
<sequence length="413" mass="44505">MPPRPAPSLHGLARSPRSPRLPRVTRLLAAGASCAALAALAACGSGGQDHRTDEALASRAPAQRPEQVAADALPGMPPVLDPKDVYAADRANRLSPAVAGFPSRVYVPNTNSNTVTVIDPKTYKVTETIPVGRQPQHVVPSWDLKTLWVNNDLGNSLTPIDPRTGKAGKPVDVHDPYNLYFTPDGKYAVVMASKDRRLVFRDAHTMKVVKSVPVACGGVNHADFSPNGRYFIVSCEFSGELLKVDTAAMKVVAHQKLDVHGAMPQDVKISPDGRKFYIADMVADGLWILDGDTFAKPAFLHTGKGAHGLYVSRDSRVMYISNRGEGTVSVFDFAKDRLTAKWRLPHGGSPDMGGVSADGKVLWLSGRYNSEVYAIDTRTGRQLARIKVGSGPHGLAVYPQPGRYSLGHTGVFR</sequence>
<evidence type="ECO:0000259" key="4">
    <source>
        <dbReference type="Pfam" id="PF21783"/>
    </source>
</evidence>
<feature type="chain" id="PRO_5046006123" evidence="3">
    <location>
        <begin position="42"/>
        <end position="413"/>
    </location>
</feature>
<evidence type="ECO:0000313" key="6">
    <source>
        <dbReference type="Proteomes" id="UP001595824"/>
    </source>
</evidence>
<evidence type="ECO:0000256" key="3">
    <source>
        <dbReference type="SAM" id="SignalP"/>
    </source>
</evidence>
<dbReference type="PANTHER" id="PTHR47197">
    <property type="entry name" value="PROTEIN NIRF"/>
    <property type="match status" value="1"/>
</dbReference>
<feature type="region of interest" description="Disordered" evidence="2">
    <location>
        <begin position="1"/>
        <end position="20"/>
    </location>
</feature>
<dbReference type="InterPro" id="IPR018391">
    <property type="entry name" value="PQQ_b-propeller_rpt"/>
</dbReference>
<gene>
    <name evidence="5" type="ORF">ACFPC0_27475</name>
</gene>